<feature type="non-terminal residue" evidence="2">
    <location>
        <position position="1"/>
    </location>
</feature>
<protein>
    <submittedName>
        <fullName evidence="2">Agamous-like mads-box protein agl80-like</fullName>
    </submittedName>
</protein>
<reference evidence="2 3" key="1">
    <citation type="journal article" date="2014" name="Am. J. Bot.">
        <title>Genome assembly and annotation for red clover (Trifolium pratense; Fabaceae).</title>
        <authorList>
            <person name="Istvanek J."/>
            <person name="Jaros M."/>
            <person name="Krenek A."/>
            <person name="Repkova J."/>
        </authorList>
    </citation>
    <scope>NUCLEOTIDE SEQUENCE [LARGE SCALE GENOMIC DNA]</scope>
    <source>
        <strain evidence="3">cv. Tatra</strain>
        <tissue evidence="2">Young leaves</tissue>
    </source>
</reference>
<evidence type="ECO:0000313" key="2">
    <source>
        <dbReference type="EMBL" id="PNX87630.1"/>
    </source>
</evidence>
<dbReference type="GO" id="GO:0003677">
    <property type="term" value="F:DNA binding"/>
    <property type="evidence" value="ECO:0007669"/>
    <property type="project" value="InterPro"/>
</dbReference>
<dbReference type="GO" id="GO:0046983">
    <property type="term" value="F:protein dimerization activity"/>
    <property type="evidence" value="ECO:0007669"/>
    <property type="project" value="InterPro"/>
</dbReference>
<dbReference type="Gene3D" id="3.40.1810.10">
    <property type="entry name" value="Transcription factor, MADS-box"/>
    <property type="match status" value="1"/>
</dbReference>
<organism evidence="2 3">
    <name type="scientific">Trifolium pratense</name>
    <name type="common">Red clover</name>
    <dbReference type="NCBI Taxonomy" id="57577"/>
    <lineage>
        <taxon>Eukaryota</taxon>
        <taxon>Viridiplantae</taxon>
        <taxon>Streptophyta</taxon>
        <taxon>Embryophyta</taxon>
        <taxon>Tracheophyta</taxon>
        <taxon>Spermatophyta</taxon>
        <taxon>Magnoliopsida</taxon>
        <taxon>eudicotyledons</taxon>
        <taxon>Gunneridae</taxon>
        <taxon>Pentapetalae</taxon>
        <taxon>rosids</taxon>
        <taxon>fabids</taxon>
        <taxon>Fabales</taxon>
        <taxon>Fabaceae</taxon>
        <taxon>Papilionoideae</taxon>
        <taxon>50 kb inversion clade</taxon>
        <taxon>NPAAA clade</taxon>
        <taxon>Hologalegina</taxon>
        <taxon>IRL clade</taxon>
        <taxon>Trifolieae</taxon>
        <taxon>Trifolium</taxon>
    </lineage>
</organism>
<reference evidence="2 3" key="2">
    <citation type="journal article" date="2017" name="Front. Plant Sci.">
        <title>Gene Classification and Mining of Molecular Markers Useful in Red Clover (Trifolium pratense) Breeding.</title>
        <authorList>
            <person name="Istvanek J."/>
            <person name="Dluhosova J."/>
            <person name="Dluhos P."/>
            <person name="Patkova L."/>
            <person name="Nedelnik J."/>
            <person name="Repkova J."/>
        </authorList>
    </citation>
    <scope>NUCLEOTIDE SEQUENCE [LARGE SCALE GENOMIC DNA]</scope>
    <source>
        <strain evidence="3">cv. Tatra</strain>
        <tissue evidence="2">Young leaves</tissue>
    </source>
</reference>
<dbReference type="SUPFAM" id="SSF55455">
    <property type="entry name" value="SRF-like"/>
    <property type="match status" value="1"/>
</dbReference>
<dbReference type="AlphaFoldDB" id="A0A2K3MA14"/>
<feature type="coiled-coil region" evidence="1">
    <location>
        <begin position="54"/>
        <end position="88"/>
    </location>
</feature>
<comment type="caution">
    <text evidence="2">The sequence shown here is derived from an EMBL/GenBank/DDBJ whole genome shotgun (WGS) entry which is preliminary data.</text>
</comment>
<gene>
    <name evidence="2" type="ORF">L195_g043723</name>
</gene>
<dbReference type="STRING" id="57577.A0A2K3MA14"/>
<accession>A0A2K3MA14</accession>
<dbReference type="Proteomes" id="UP000236291">
    <property type="component" value="Unassembled WGS sequence"/>
</dbReference>
<proteinExistence type="predicted"/>
<keyword evidence="1" id="KW-0175">Coiled coil</keyword>
<evidence type="ECO:0000313" key="3">
    <source>
        <dbReference type="Proteomes" id="UP000236291"/>
    </source>
</evidence>
<dbReference type="InterPro" id="IPR036879">
    <property type="entry name" value="TF_MADSbox_sf"/>
</dbReference>
<evidence type="ECO:0000256" key="1">
    <source>
        <dbReference type="SAM" id="Coils"/>
    </source>
</evidence>
<dbReference type="EMBL" id="ASHM01054350">
    <property type="protein sequence ID" value="PNX87630.1"/>
    <property type="molecule type" value="Genomic_DNA"/>
</dbReference>
<name>A0A2K3MA14_TRIPR</name>
<sequence length="190" mass="21568">GLIKKIDEITTLCGVQGCAIIFGQNDPQPAIWPSPSGVHTVLTRFRSLPELEQSKKMQNQERFLRERIQKGEEQLNKLRNENRKKELTQLMLQCLNVGQIIGNVNMNDLNGLYWLIEQNMKQIERRMEETQAVAVVENHGENVIESAQGMENNVGAMQTQHFSLDFMTNNNVGDVLPFENGNNVPNGFCV</sequence>